<dbReference type="GO" id="GO:0033698">
    <property type="term" value="C:Rpd3L complex"/>
    <property type="evidence" value="ECO:0007669"/>
    <property type="project" value="EnsemblFungi"/>
</dbReference>
<dbReference type="GO" id="GO:0005737">
    <property type="term" value="C:cytoplasm"/>
    <property type="evidence" value="ECO:0007669"/>
    <property type="project" value="EnsemblFungi"/>
</dbReference>
<dbReference type="GO" id="GO:0003714">
    <property type="term" value="F:transcription corepressor activity"/>
    <property type="evidence" value="ECO:0007669"/>
    <property type="project" value="EnsemblFungi"/>
</dbReference>
<dbReference type="OrthoDB" id="427795at2759"/>
<keyword evidence="4" id="KW-1185">Reference proteome</keyword>
<dbReference type="GO" id="GO:0032221">
    <property type="term" value="C:Rpd3S complex"/>
    <property type="evidence" value="ECO:0007669"/>
    <property type="project" value="EnsemblFungi"/>
</dbReference>
<protein>
    <recommendedName>
        <fullName evidence="5">Protein DSE1</fullName>
    </recommendedName>
</protein>
<dbReference type="InterPro" id="IPR001680">
    <property type="entry name" value="WD40_rpt"/>
</dbReference>
<dbReference type="AlphaFoldDB" id="I2H0T6"/>
<accession>I2H0T6</accession>
<dbReference type="EMBL" id="HE806318">
    <property type="protein sequence ID" value="CCH59988.1"/>
    <property type="molecule type" value="Genomic_DNA"/>
</dbReference>
<evidence type="ECO:0000256" key="1">
    <source>
        <dbReference type="ARBA" id="ARBA00022574"/>
    </source>
</evidence>
<dbReference type="RefSeq" id="XP_004179507.1">
    <property type="nucleotide sequence ID" value="XM_004179459.1"/>
</dbReference>
<dbReference type="SMART" id="SM00320">
    <property type="entry name" value="WD40"/>
    <property type="match status" value="3"/>
</dbReference>
<dbReference type="eggNOG" id="ENOG502QSEV">
    <property type="taxonomic scope" value="Eukaryota"/>
</dbReference>
<evidence type="ECO:0000256" key="2">
    <source>
        <dbReference type="ARBA" id="ARBA00022737"/>
    </source>
</evidence>
<keyword evidence="1" id="KW-0853">WD repeat</keyword>
<dbReference type="GO" id="GO:0016479">
    <property type="term" value="P:negative regulation of transcription by RNA polymerase I"/>
    <property type="evidence" value="ECO:0007669"/>
    <property type="project" value="EnsemblFungi"/>
</dbReference>
<dbReference type="GO" id="GO:0034605">
    <property type="term" value="P:cellular response to heat"/>
    <property type="evidence" value="ECO:0007669"/>
    <property type="project" value="EnsemblFungi"/>
</dbReference>
<evidence type="ECO:0008006" key="5">
    <source>
        <dbReference type="Google" id="ProtNLM"/>
    </source>
</evidence>
<organism evidence="3 4">
    <name type="scientific">Henningerozyma blattae (strain ATCC 34711 / CBS 6284 / DSM 70876 / NBRC 10599 / NRRL Y-10934 / UCD 77-7)</name>
    <name type="common">Yeast</name>
    <name type="synonym">Tetrapisispora blattae</name>
    <dbReference type="NCBI Taxonomy" id="1071380"/>
    <lineage>
        <taxon>Eukaryota</taxon>
        <taxon>Fungi</taxon>
        <taxon>Dikarya</taxon>
        <taxon>Ascomycota</taxon>
        <taxon>Saccharomycotina</taxon>
        <taxon>Saccharomycetes</taxon>
        <taxon>Saccharomycetales</taxon>
        <taxon>Saccharomycetaceae</taxon>
        <taxon>Henningerozyma</taxon>
    </lineage>
</organism>
<dbReference type="STRING" id="1071380.I2H0T6"/>
<evidence type="ECO:0000313" key="3">
    <source>
        <dbReference type="EMBL" id="CCH59988.1"/>
    </source>
</evidence>
<dbReference type="GO" id="GO:0045944">
    <property type="term" value="P:positive regulation of transcription by RNA polymerase II"/>
    <property type="evidence" value="ECO:0007669"/>
    <property type="project" value="EnsemblFungi"/>
</dbReference>
<dbReference type="InterPro" id="IPR015943">
    <property type="entry name" value="WD40/YVTN_repeat-like_dom_sf"/>
</dbReference>
<evidence type="ECO:0000313" key="4">
    <source>
        <dbReference type="Proteomes" id="UP000002866"/>
    </source>
</evidence>
<dbReference type="GeneID" id="14494968"/>
<keyword evidence="2" id="KW-0677">Repeat</keyword>
<dbReference type="GO" id="GO:0040020">
    <property type="term" value="P:regulation of meiotic nuclear division"/>
    <property type="evidence" value="ECO:0007669"/>
    <property type="project" value="EnsemblFungi"/>
</dbReference>
<sequence>MMASTVTDIIANKTRNEEFKIWKKSIPSLYKHISTYKPKFQNSSSLGNNQSISVTGLTTTLSTNQNANNKIVFGNKVIPDQSNGTLTTTIYQTQNSDIYEIDTILPLGVYNIDQSTDIRSLNDTQYEDVTLKRMANTPIKPKWSFQGENITKLILNVNNNNNNNNPSNDDSGIIAMAETGSLAWFKNDIKIPVHTLQDAMGSSTNYSTIQSATSNISNDFDLSVDGLKLIASQCNKVVEESRSCVLKFVDNGEKVGEIINSFSIKDVGKIYSVNYFNNTLFSSISEDNIIRFWDTRSNSENPIFIFNNNTNNSNSTNNNSNENDQGLFLSMDHSSLIDSLFASGSTTGVVNLWDIRAVFGNSNISARASTSNEYGKIQPELATINQAGDDEVVDIKFSNTSPTDLISIGSSGNVYHWNMEPFFSSHSQDESEDSSTEYQTLLSDELQRECLSFLHTGGNRRKAMAKGQATHATSSISYKNTVALHPRINGLTGTVDPDNLLTVYLPFAGRAAEEAMDKVQSASM</sequence>
<reference evidence="3 4" key="1">
    <citation type="journal article" date="2011" name="Proc. Natl. Acad. Sci. U.S.A.">
        <title>Evolutionary erosion of yeast sex chromosomes by mating-type switching accidents.</title>
        <authorList>
            <person name="Gordon J.L."/>
            <person name="Armisen D."/>
            <person name="Proux-Wera E."/>
            <person name="Oheigeartaigh S.S."/>
            <person name="Byrne K.P."/>
            <person name="Wolfe K.H."/>
        </authorList>
    </citation>
    <scope>NUCLEOTIDE SEQUENCE [LARGE SCALE GENOMIC DNA]</scope>
    <source>
        <strain evidence="4">ATCC 34711 / CBS 6284 / DSM 70876 / NBRC 10599 / NRRL Y-10934 / UCD 77-7</strain>
    </source>
</reference>
<gene>
    <name evidence="3" type="primary">TBLA0C01740</name>
    <name evidence="3" type="ORF">TBLA_0C01740</name>
</gene>
<dbReference type="Gene3D" id="2.130.10.10">
    <property type="entry name" value="YVTN repeat-like/Quinoprotein amine dehydrogenase"/>
    <property type="match status" value="1"/>
</dbReference>
<dbReference type="InterPro" id="IPR050459">
    <property type="entry name" value="WD_repeat_RBAP46/RBAP48/MSI1"/>
</dbReference>
<proteinExistence type="predicted"/>
<dbReference type="Proteomes" id="UP000002866">
    <property type="component" value="Chromosome 3"/>
</dbReference>
<dbReference type="KEGG" id="tbl:TBLA_0C01740"/>
<dbReference type="PANTHER" id="PTHR22850">
    <property type="entry name" value="WD40 REPEAT FAMILY"/>
    <property type="match status" value="1"/>
</dbReference>
<dbReference type="HOGENOM" id="CLU_036523_0_0_1"/>
<dbReference type="InParanoid" id="I2H0T6"/>
<dbReference type="SUPFAM" id="SSF50978">
    <property type="entry name" value="WD40 repeat-like"/>
    <property type="match status" value="1"/>
</dbReference>
<dbReference type="InterPro" id="IPR036322">
    <property type="entry name" value="WD40_repeat_dom_sf"/>
</dbReference>
<name>I2H0T6_HENB6</name>